<feature type="region of interest" description="Disordered" evidence="1">
    <location>
        <begin position="74"/>
        <end position="114"/>
    </location>
</feature>
<keyword evidence="2" id="KW-1185">Reference proteome</keyword>
<evidence type="ECO:0000313" key="3">
    <source>
        <dbReference type="RefSeq" id="XP_014001739.2"/>
    </source>
</evidence>
<dbReference type="Proteomes" id="UP001652741">
    <property type="component" value="Chromosome ssa15"/>
</dbReference>
<sequence length="114" mass="12534">MACTDSPPGPTSPNNVITTNPTSRYDILNSPTSPDDIFMTSPDVIFRTSRPEVNYDDVPCESLLSPVEDCIYGNVQRPENHHGTNNGWSGSEFESYDEQSDSGTKVKTLHGPQQ</sequence>
<feature type="region of interest" description="Disordered" evidence="1">
    <location>
        <begin position="1"/>
        <end position="36"/>
    </location>
</feature>
<accession>A0A1S3MF91</accession>
<organism evidence="2 3">
    <name type="scientific">Salmo salar</name>
    <name type="common">Atlantic salmon</name>
    <dbReference type="NCBI Taxonomy" id="8030"/>
    <lineage>
        <taxon>Eukaryota</taxon>
        <taxon>Metazoa</taxon>
        <taxon>Chordata</taxon>
        <taxon>Craniata</taxon>
        <taxon>Vertebrata</taxon>
        <taxon>Euteleostomi</taxon>
        <taxon>Actinopterygii</taxon>
        <taxon>Neopterygii</taxon>
        <taxon>Teleostei</taxon>
        <taxon>Protacanthopterygii</taxon>
        <taxon>Salmoniformes</taxon>
        <taxon>Salmonidae</taxon>
        <taxon>Salmoninae</taxon>
        <taxon>Salmo</taxon>
    </lineage>
</organism>
<feature type="compositionally biased region" description="Polar residues" evidence="1">
    <location>
        <begin position="12"/>
        <end position="33"/>
    </location>
</feature>
<name>A0A1S3MF91_SALSA</name>
<protein>
    <submittedName>
        <fullName evidence="3">Rho guanine nucleotide exchange factor 10-like</fullName>
    </submittedName>
</protein>
<gene>
    <name evidence="3" type="primary">LOC106572243</name>
</gene>
<evidence type="ECO:0000313" key="2">
    <source>
        <dbReference type="Proteomes" id="UP001652741"/>
    </source>
</evidence>
<evidence type="ECO:0000256" key="1">
    <source>
        <dbReference type="SAM" id="MobiDB-lite"/>
    </source>
</evidence>
<feature type="compositionally biased region" description="Polar residues" evidence="1">
    <location>
        <begin position="101"/>
        <end position="114"/>
    </location>
</feature>
<reference evidence="3" key="1">
    <citation type="submission" date="2025-08" db="UniProtKB">
        <authorList>
            <consortium name="RefSeq"/>
        </authorList>
    </citation>
    <scope>IDENTIFICATION</scope>
</reference>
<dbReference type="RefSeq" id="XP_014001739.2">
    <property type="nucleotide sequence ID" value="XM_014146264.2"/>
</dbReference>
<dbReference type="GeneID" id="106572243"/>
<proteinExistence type="predicted"/>